<organism evidence="1 2">
    <name type="scientific">Anaerotignum lactatifermentans</name>
    <dbReference type="NCBI Taxonomy" id="160404"/>
    <lineage>
        <taxon>Bacteria</taxon>
        <taxon>Bacillati</taxon>
        <taxon>Bacillota</taxon>
        <taxon>Clostridia</taxon>
        <taxon>Lachnospirales</taxon>
        <taxon>Anaerotignaceae</taxon>
        <taxon>Anaerotignum</taxon>
    </lineage>
</organism>
<evidence type="ECO:0000313" key="1">
    <source>
        <dbReference type="EMBL" id="OUN45687.1"/>
    </source>
</evidence>
<dbReference type="AlphaFoldDB" id="A0A1Y3UF02"/>
<dbReference type="Proteomes" id="UP000195455">
    <property type="component" value="Unassembled WGS sequence"/>
</dbReference>
<dbReference type="EMBL" id="NFHM01000001">
    <property type="protein sequence ID" value="OUN45687.1"/>
    <property type="molecule type" value="Genomic_DNA"/>
</dbReference>
<name>A0A1Y3UF02_9FIRM</name>
<reference evidence="2" key="1">
    <citation type="submission" date="2017-04" db="EMBL/GenBank/DDBJ databases">
        <title>Function of individual gut microbiota members based on whole genome sequencing of pure cultures obtained from chicken caecum.</title>
        <authorList>
            <person name="Medvecky M."/>
            <person name="Cejkova D."/>
            <person name="Polansky O."/>
            <person name="Karasova D."/>
            <person name="Kubasova T."/>
            <person name="Cizek A."/>
            <person name="Rychlik I."/>
        </authorList>
    </citation>
    <scope>NUCLEOTIDE SEQUENCE [LARGE SCALE GENOMIC DNA]</scope>
    <source>
        <strain evidence="2">An75</strain>
    </source>
</reference>
<proteinExistence type="predicted"/>
<sequence>MIREAQEKSKDKTGLERLDVFLEYGEALAQGGSLSKEEQKALLAAVSQNLPEGDRAQIQQIMGLMGL</sequence>
<accession>A0A1Y3UF02</accession>
<evidence type="ECO:0000313" key="2">
    <source>
        <dbReference type="Proteomes" id="UP000195455"/>
    </source>
</evidence>
<protein>
    <submittedName>
        <fullName evidence="1">Uncharacterized protein</fullName>
    </submittedName>
</protein>
<comment type="caution">
    <text evidence="1">The sequence shown here is derived from an EMBL/GenBank/DDBJ whole genome shotgun (WGS) entry which is preliminary data.</text>
</comment>
<gene>
    <name evidence="1" type="ORF">B5G26_01280</name>
</gene>